<dbReference type="OrthoDB" id="1454673at2"/>
<proteinExistence type="predicted"/>
<feature type="transmembrane region" description="Helical" evidence="1">
    <location>
        <begin position="127"/>
        <end position="149"/>
    </location>
</feature>
<feature type="transmembrane region" description="Helical" evidence="1">
    <location>
        <begin position="50"/>
        <end position="68"/>
    </location>
</feature>
<dbReference type="EMBL" id="RQPJ01000021">
    <property type="protein sequence ID" value="RTE52251.1"/>
    <property type="molecule type" value="Genomic_DNA"/>
</dbReference>
<feature type="transmembrane region" description="Helical" evidence="1">
    <location>
        <begin position="7"/>
        <end position="30"/>
    </location>
</feature>
<reference evidence="2 3" key="1">
    <citation type="submission" date="2018-11" db="EMBL/GenBank/DDBJ databases">
        <title>Arenibacter aquaticus sp.nov., a marine bacterium isolated from surface seawater in the South China Sea.</title>
        <authorList>
            <person name="Guo J."/>
            <person name="Sun J."/>
        </authorList>
    </citation>
    <scope>NUCLEOTIDE SEQUENCE [LARGE SCALE GENOMIC DNA]</scope>
    <source>
        <strain evidence="2 3">GUO666</strain>
    </source>
</reference>
<accession>A0A430K001</accession>
<comment type="caution">
    <text evidence="2">The sequence shown here is derived from an EMBL/GenBank/DDBJ whole genome shotgun (WGS) entry which is preliminary data.</text>
</comment>
<keyword evidence="1" id="KW-0472">Membrane</keyword>
<name>A0A430K001_9FLAO</name>
<dbReference type="RefSeq" id="WP_126163936.1">
    <property type="nucleotide sequence ID" value="NZ_RQPJ01000021.1"/>
</dbReference>
<keyword evidence="3" id="KW-1185">Reference proteome</keyword>
<keyword evidence="1" id="KW-1133">Transmembrane helix</keyword>
<keyword evidence="1" id="KW-0812">Transmembrane</keyword>
<gene>
    <name evidence="2" type="ORF">EHW67_18890</name>
</gene>
<dbReference type="Proteomes" id="UP000267585">
    <property type="component" value="Unassembled WGS sequence"/>
</dbReference>
<sequence length="172" mass="19779">MKRKEIFWLIATFGISIIISLILLGLNCFSSSTTDINIHDTYFVVEKNELSLLIIKVTFFLVYLIRMLKRKFKNLAANLIFMIANVLMNFSVVGLFSLIKSFARSTGVIENNMTKNSMLDSGSTEYIILWLIFLMFQIFLLISLGYTGFKTGLNYKNNGENTMHNNVSYEKH</sequence>
<feature type="transmembrane region" description="Helical" evidence="1">
    <location>
        <begin position="75"/>
        <end position="99"/>
    </location>
</feature>
<organism evidence="2 3">
    <name type="scientific">Arenibacter aquaticus</name>
    <dbReference type="NCBI Taxonomy" id="2489054"/>
    <lineage>
        <taxon>Bacteria</taxon>
        <taxon>Pseudomonadati</taxon>
        <taxon>Bacteroidota</taxon>
        <taxon>Flavobacteriia</taxon>
        <taxon>Flavobacteriales</taxon>
        <taxon>Flavobacteriaceae</taxon>
        <taxon>Arenibacter</taxon>
    </lineage>
</organism>
<dbReference type="AlphaFoldDB" id="A0A430K001"/>
<protein>
    <submittedName>
        <fullName evidence="2">Uncharacterized protein</fullName>
    </submittedName>
</protein>
<evidence type="ECO:0000313" key="2">
    <source>
        <dbReference type="EMBL" id="RTE52251.1"/>
    </source>
</evidence>
<evidence type="ECO:0000313" key="3">
    <source>
        <dbReference type="Proteomes" id="UP000267585"/>
    </source>
</evidence>
<evidence type="ECO:0000256" key="1">
    <source>
        <dbReference type="SAM" id="Phobius"/>
    </source>
</evidence>